<feature type="domain" description="PA" evidence="2">
    <location>
        <begin position="127"/>
        <end position="209"/>
    </location>
</feature>
<dbReference type="RefSeq" id="WP_228104100.1">
    <property type="nucleotide sequence ID" value="NZ_CP101637.1"/>
</dbReference>
<feature type="signal peptide" evidence="1">
    <location>
        <begin position="1"/>
        <end position="24"/>
    </location>
</feature>
<keyword evidence="4" id="KW-0808">Transferase</keyword>
<dbReference type="PANTHER" id="PTHR12147">
    <property type="entry name" value="METALLOPEPTIDASE M28 FAMILY MEMBER"/>
    <property type="match status" value="1"/>
</dbReference>
<keyword evidence="4" id="KW-0378">Hydrolase</keyword>
<keyword evidence="4" id="KW-0645">Protease</keyword>
<dbReference type="Gene3D" id="3.50.30.30">
    <property type="match status" value="1"/>
</dbReference>
<keyword evidence="5" id="KW-1185">Reference proteome</keyword>
<dbReference type="EC" id="3.4.11.6" evidence="4"/>
<evidence type="ECO:0000259" key="3">
    <source>
        <dbReference type="Pfam" id="PF04389"/>
    </source>
</evidence>
<dbReference type="InterPro" id="IPR046450">
    <property type="entry name" value="PA_dom_sf"/>
</dbReference>
<dbReference type="Pfam" id="PF04389">
    <property type="entry name" value="Peptidase_M28"/>
    <property type="match status" value="1"/>
</dbReference>
<sequence>MKKTKRLVSLLAAFAMSVPMISFAAPNENALKAFDQKIITKVDSDKALKHIKYLSESIGPRVAGTNEEKKASDYIKSQFESYGYDVQVQNFGINNVVSQLTVENLKDVLFRVNTATGSGYTDKNGIKGQVVDCGFGSDVSNFPAKVKGNVALIQRGEISFAEKAKNAEEAGAIAVIMYNNVSGNVNPTLGDYKLNIPYLSISLEDGQKIKDEMTKNSVNVSIKSNLLTSSQNIIATRTPKKVKNPEIVYVTAHYDSVPYAPGANDNASGTSMLLELAKILKSYPIDKEIRFIACGAEEIGLNGSKYYVSQLTKDELDRSCANFNMDMIATSAESCDILYADTIDGKENLVTESMAASGYRLGNQVLSIGKGSSSDHAPFGEAGIPSACFIWGDKDGNLEKYYHTPQDTIEINLSTDKLQQVGELVGAALYDVVRKDTPNIERSAVRNPKPVVKKYDLNIAK</sequence>
<evidence type="ECO:0000313" key="4">
    <source>
        <dbReference type="EMBL" id="WMT81994.1"/>
    </source>
</evidence>
<feature type="domain" description="Peptidase M28" evidence="3">
    <location>
        <begin position="232"/>
        <end position="427"/>
    </location>
</feature>
<organism evidence="4 5">
    <name type="scientific">Terrisporobacter mayombei</name>
    <dbReference type="NCBI Taxonomy" id="1541"/>
    <lineage>
        <taxon>Bacteria</taxon>
        <taxon>Bacillati</taxon>
        <taxon>Bacillota</taxon>
        <taxon>Clostridia</taxon>
        <taxon>Peptostreptococcales</taxon>
        <taxon>Peptostreptococcaceae</taxon>
        <taxon>Terrisporobacter</taxon>
    </lineage>
</organism>
<protein>
    <submittedName>
        <fullName evidence="4">Aminopeptidase YwaD</fullName>
        <ecNumber evidence="4">3.4.11.6</ecNumber>
    </submittedName>
</protein>
<accession>A0ABY9Q3P7</accession>
<keyword evidence="1" id="KW-0732">Signal</keyword>
<dbReference type="Pfam" id="PF02225">
    <property type="entry name" value="PA"/>
    <property type="match status" value="1"/>
</dbReference>
<keyword evidence="4" id="KW-0031">Aminopeptidase</keyword>
<feature type="chain" id="PRO_5045898434" evidence="1">
    <location>
        <begin position="25"/>
        <end position="461"/>
    </location>
</feature>
<dbReference type="SUPFAM" id="SSF52025">
    <property type="entry name" value="PA domain"/>
    <property type="match status" value="1"/>
</dbReference>
<proteinExistence type="predicted"/>
<dbReference type="Proteomes" id="UP001235030">
    <property type="component" value="Chromosome"/>
</dbReference>
<dbReference type="InterPro" id="IPR045175">
    <property type="entry name" value="M28_fam"/>
</dbReference>
<dbReference type="InterPro" id="IPR007484">
    <property type="entry name" value="Peptidase_M28"/>
</dbReference>
<dbReference type="PANTHER" id="PTHR12147:SF26">
    <property type="entry name" value="PEPTIDASE M28 DOMAIN-CONTAINING PROTEIN"/>
    <property type="match status" value="1"/>
</dbReference>
<dbReference type="SUPFAM" id="SSF53187">
    <property type="entry name" value="Zn-dependent exopeptidases"/>
    <property type="match status" value="1"/>
</dbReference>
<dbReference type="GO" id="GO:0004177">
    <property type="term" value="F:aminopeptidase activity"/>
    <property type="evidence" value="ECO:0007669"/>
    <property type="project" value="UniProtKB-KW"/>
</dbReference>
<reference evidence="4 5" key="1">
    <citation type="submission" date="2022-07" db="EMBL/GenBank/DDBJ databases">
        <title>Genome sequence of Terrisporobacter mayombei DSM6539.</title>
        <authorList>
            <person name="Boeer T."/>
            <person name="Bengelsdorf F.R."/>
            <person name="Daniel R."/>
            <person name="Poehlein A."/>
        </authorList>
    </citation>
    <scope>NUCLEOTIDE SEQUENCE [LARGE SCALE GENOMIC DNA]</scope>
    <source>
        <strain evidence="4 5">DSM 6539</strain>
    </source>
</reference>
<dbReference type="CDD" id="cd02133">
    <property type="entry name" value="PA_C5a_like"/>
    <property type="match status" value="1"/>
</dbReference>
<dbReference type="Gene3D" id="3.40.630.10">
    <property type="entry name" value="Zn peptidases"/>
    <property type="match status" value="1"/>
</dbReference>
<evidence type="ECO:0000256" key="1">
    <source>
        <dbReference type="SAM" id="SignalP"/>
    </source>
</evidence>
<dbReference type="EMBL" id="CP101637">
    <property type="protein sequence ID" value="WMT81994.1"/>
    <property type="molecule type" value="Genomic_DNA"/>
</dbReference>
<name>A0ABY9Q3P7_9FIRM</name>
<evidence type="ECO:0000313" key="5">
    <source>
        <dbReference type="Proteomes" id="UP001235030"/>
    </source>
</evidence>
<dbReference type="InterPro" id="IPR003137">
    <property type="entry name" value="PA_domain"/>
</dbReference>
<gene>
    <name evidence="4" type="primary">ywaD</name>
    <name evidence="4" type="ORF">TEMA_23440</name>
</gene>
<dbReference type="GO" id="GO:0016740">
    <property type="term" value="F:transferase activity"/>
    <property type="evidence" value="ECO:0007669"/>
    <property type="project" value="UniProtKB-KW"/>
</dbReference>
<evidence type="ECO:0000259" key="2">
    <source>
        <dbReference type="Pfam" id="PF02225"/>
    </source>
</evidence>